<dbReference type="PANTHER" id="PTHR11328:SF28">
    <property type="entry name" value="MAJOR FACILITATOR SUPERFAMILY DOMAIN-CONTAINING PROTEIN 12"/>
    <property type="match status" value="1"/>
</dbReference>
<feature type="region of interest" description="Disordered" evidence="2">
    <location>
        <begin position="1"/>
        <end position="46"/>
    </location>
</feature>
<evidence type="ECO:0000256" key="1">
    <source>
        <dbReference type="ARBA" id="ARBA00008335"/>
    </source>
</evidence>
<dbReference type="InterPro" id="IPR039672">
    <property type="entry name" value="MFS_2"/>
</dbReference>
<feature type="transmembrane region" description="Helical" evidence="3">
    <location>
        <begin position="245"/>
        <end position="264"/>
    </location>
</feature>
<feature type="compositionally biased region" description="Low complexity" evidence="2">
    <location>
        <begin position="1"/>
        <end position="12"/>
    </location>
</feature>
<dbReference type="Proteomes" id="UP000050741">
    <property type="component" value="Unassembled WGS sequence"/>
</dbReference>
<dbReference type="InterPro" id="IPR036259">
    <property type="entry name" value="MFS_trans_sf"/>
</dbReference>
<feature type="transmembrane region" description="Helical" evidence="3">
    <location>
        <begin position="136"/>
        <end position="161"/>
    </location>
</feature>
<evidence type="ECO:0000313" key="5">
    <source>
        <dbReference type="WBParaSite" id="GPLIN_000948700"/>
    </source>
</evidence>
<feature type="compositionally biased region" description="Basic and acidic residues" evidence="2">
    <location>
        <begin position="22"/>
        <end position="43"/>
    </location>
</feature>
<sequence>MLLSSSSPTSGSQQHLLVHADPNTRGESVDGVEVEGHETEETPIRAPFPSNDLSKRRILAYSVGHFYNDLCASMWFTYLLIFMEKVVSLLSWQAGLLMFIGQVTDAVSTPLVGMLSDLSFLPGFLRRFGRRKAWHIIGTVCVTFSFPLIFSGCLLCDWLPFLRLLWFVPPIMLFQFGWAAVQISHLAMIPELTSSEHTRMSMTSYRYGFTVAANLFVFACLFLFLAQDKDTSKIKPSDLANFRNLGLIAVVLGSAVTALFYAGVSEPSSGQRRMSRLNSESGSHQLERMSWHSWFKQRHFYQVAALYVFSRVYINISQIYLSFYITQTHHRAKQFVALLPLTAYLASMLASLVLGSTPRAGGKLLFMSGAFVGALNCAAFYHPPPWPGIGLVLFGIAALLGITQALLLICSLNATAQLINRNTESGAFVYGAMSFLDKLSNGVIVWLLELYNPSCRSSGAGHALACANFYRDVMSFVPGGCVCAILFILFGMDIRGLGQRGTQQQRSGTVRREDGGDLMAEDRRETEQDRSLLHSIGPAFDLSHPAPAIPTLAEHSEEPPKKAIKVGRTLRHDNATDTRVCAKKIAIVEQLRGEGDEVPDSSTDAVVHRHPQKGLDELVAQLGHYNENICRDAIHGVRLQLKDSSEQLRRHLRKIIPAIGSLINRELKSTATRNQLKRLIEMVCAVPSEVISSHFGLFCGYVLTGISDVRAPIRTLSFDVLTLLLQKYERLCSQNRELFSAFLQLMDGQRKPENRTKLLDALSQFVVVFGVFNDNKLWPERTLTISFRKE</sequence>
<evidence type="ECO:0000256" key="3">
    <source>
        <dbReference type="SAM" id="Phobius"/>
    </source>
</evidence>
<keyword evidence="3" id="KW-0812">Transmembrane</keyword>
<reference evidence="5" key="3">
    <citation type="submission" date="2016-06" db="UniProtKB">
        <authorList>
            <consortium name="WormBaseParasite"/>
        </authorList>
    </citation>
    <scope>IDENTIFICATION</scope>
</reference>
<feature type="transmembrane region" description="Helical" evidence="3">
    <location>
        <begin position="167"/>
        <end position="187"/>
    </location>
</feature>
<organism evidence="4 5">
    <name type="scientific">Globodera pallida</name>
    <name type="common">Potato cyst nematode worm</name>
    <name type="synonym">Heterodera pallida</name>
    <dbReference type="NCBI Taxonomy" id="36090"/>
    <lineage>
        <taxon>Eukaryota</taxon>
        <taxon>Metazoa</taxon>
        <taxon>Ecdysozoa</taxon>
        <taxon>Nematoda</taxon>
        <taxon>Chromadorea</taxon>
        <taxon>Rhabditida</taxon>
        <taxon>Tylenchina</taxon>
        <taxon>Tylenchomorpha</taxon>
        <taxon>Tylenchoidea</taxon>
        <taxon>Heteroderidae</taxon>
        <taxon>Heteroderinae</taxon>
        <taxon>Globodera</taxon>
    </lineage>
</organism>
<name>A0A183C9D9_GLOPA</name>
<feature type="transmembrane region" description="Helical" evidence="3">
    <location>
        <begin position="207"/>
        <end position="225"/>
    </location>
</feature>
<dbReference type="Pfam" id="PF13347">
    <property type="entry name" value="MFS_2"/>
    <property type="match status" value="1"/>
</dbReference>
<feature type="transmembrane region" description="Helical" evidence="3">
    <location>
        <begin position="364"/>
        <end position="382"/>
    </location>
</feature>
<dbReference type="GO" id="GO:0015293">
    <property type="term" value="F:symporter activity"/>
    <property type="evidence" value="ECO:0007669"/>
    <property type="project" value="InterPro"/>
</dbReference>
<reference evidence="4" key="1">
    <citation type="submission" date="2013-12" db="EMBL/GenBank/DDBJ databases">
        <authorList>
            <person name="Aslett M."/>
        </authorList>
    </citation>
    <scope>NUCLEOTIDE SEQUENCE [LARGE SCALE GENOMIC DNA]</scope>
    <source>
        <strain evidence="4">Lindley</strain>
    </source>
</reference>
<feature type="transmembrane region" description="Helical" evidence="3">
    <location>
        <begin position="300"/>
        <end position="323"/>
    </location>
</feature>
<proteinExistence type="inferred from homology"/>
<keyword evidence="4" id="KW-1185">Reference proteome</keyword>
<evidence type="ECO:0000313" key="4">
    <source>
        <dbReference type="Proteomes" id="UP000050741"/>
    </source>
</evidence>
<dbReference type="SUPFAM" id="SSF103473">
    <property type="entry name" value="MFS general substrate transporter"/>
    <property type="match status" value="1"/>
</dbReference>
<feature type="transmembrane region" description="Helical" evidence="3">
    <location>
        <begin position="473"/>
        <end position="492"/>
    </location>
</feature>
<keyword evidence="3" id="KW-0472">Membrane</keyword>
<feature type="compositionally biased region" description="Basic and acidic residues" evidence="2">
    <location>
        <begin position="510"/>
        <end position="530"/>
    </location>
</feature>
<dbReference type="PANTHER" id="PTHR11328">
    <property type="entry name" value="MAJOR FACILITATOR SUPERFAMILY DOMAIN-CONTAINING PROTEIN"/>
    <property type="match status" value="1"/>
</dbReference>
<feature type="region of interest" description="Disordered" evidence="2">
    <location>
        <begin position="501"/>
        <end position="530"/>
    </location>
</feature>
<dbReference type="SUPFAM" id="SSF48371">
    <property type="entry name" value="ARM repeat"/>
    <property type="match status" value="1"/>
</dbReference>
<dbReference type="GO" id="GO:0005886">
    <property type="term" value="C:plasma membrane"/>
    <property type="evidence" value="ECO:0007669"/>
    <property type="project" value="TreeGrafter"/>
</dbReference>
<dbReference type="CDD" id="cd17491">
    <property type="entry name" value="MFS_MFSD12"/>
    <property type="match status" value="1"/>
</dbReference>
<feature type="transmembrane region" description="Helical" evidence="3">
    <location>
        <begin position="388"/>
        <end position="415"/>
    </location>
</feature>
<feature type="transmembrane region" description="Helical" evidence="3">
    <location>
        <begin position="335"/>
        <end position="355"/>
    </location>
</feature>
<keyword evidence="3" id="KW-1133">Transmembrane helix</keyword>
<dbReference type="InterPro" id="IPR016024">
    <property type="entry name" value="ARM-type_fold"/>
</dbReference>
<dbReference type="WBParaSite" id="GPLIN_000948700">
    <property type="protein sequence ID" value="GPLIN_000948700"/>
    <property type="gene ID" value="GPLIN_000948700"/>
</dbReference>
<dbReference type="Gene3D" id="1.20.1250.20">
    <property type="entry name" value="MFS general substrate transporter like domains"/>
    <property type="match status" value="1"/>
</dbReference>
<protein>
    <submittedName>
        <fullName evidence="5">Major facilitator superfamily domain-containing protein 12</fullName>
    </submittedName>
</protein>
<dbReference type="FunFam" id="1.20.1250.20:FF:000431">
    <property type="entry name" value="Predicted protein"/>
    <property type="match status" value="1"/>
</dbReference>
<comment type="similarity">
    <text evidence="1">Belongs to the major facilitator superfamily.</text>
</comment>
<reference evidence="4" key="2">
    <citation type="submission" date="2014-05" db="EMBL/GenBank/DDBJ databases">
        <title>The genome and life-stage specific transcriptomes of Globodera pallida elucidate key aspects of plant parasitism by a cyst nematode.</title>
        <authorList>
            <person name="Cotton J.A."/>
            <person name="Lilley C.J."/>
            <person name="Jones L.M."/>
            <person name="Kikuchi T."/>
            <person name="Reid A.J."/>
            <person name="Thorpe P."/>
            <person name="Tsai I.J."/>
            <person name="Beasley H."/>
            <person name="Blok V."/>
            <person name="Cock P.J.A."/>
            <person name="Van den Akker S.E."/>
            <person name="Holroyd N."/>
            <person name="Hunt M."/>
            <person name="Mantelin S."/>
            <person name="Naghra H."/>
            <person name="Pain A."/>
            <person name="Palomares-Rius J.E."/>
            <person name="Zarowiecki M."/>
            <person name="Berriman M."/>
            <person name="Jones J.T."/>
            <person name="Urwin P.E."/>
        </authorList>
    </citation>
    <scope>NUCLEOTIDE SEQUENCE [LARGE SCALE GENOMIC DNA]</scope>
    <source>
        <strain evidence="4">Lindley</strain>
    </source>
</reference>
<accession>A0A183C9D9</accession>
<dbReference type="AlphaFoldDB" id="A0A183C9D9"/>
<evidence type="ECO:0000256" key="2">
    <source>
        <dbReference type="SAM" id="MobiDB-lite"/>
    </source>
</evidence>
<dbReference type="GO" id="GO:0008643">
    <property type="term" value="P:carbohydrate transport"/>
    <property type="evidence" value="ECO:0007669"/>
    <property type="project" value="InterPro"/>
</dbReference>